<keyword evidence="2" id="KW-0472">Membrane</keyword>
<name>A0A345BLY6_9CAUD</name>
<evidence type="ECO:0000313" key="4">
    <source>
        <dbReference type="Proteomes" id="UP000260529"/>
    </source>
</evidence>
<dbReference type="EMBL" id="MH426726">
    <property type="protein sequence ID" value="AXF51457.1"/>
    <property type="molecule type" value="Genomic_DNA"/>
</dbReference>
<evidence type="ECO:0000256" key="1">
    <source>
        <dbReference type="SAM" id="Coils"/>
    </source>
</evidence>
<organism evidence="3 4">
    <name type="scientific">Erwinia phage Pavtok</name>
    <dbReference type="NCBI Taxonomy" id="2267655"/>
    <lineage>
        <taxon>Viruses</taxon>
        <taxon>Duplodnaviria</taxon>
        <taxon>Heunggongvirae</taxon>
        <taxon>Uroviricota</taxon>
        <taxon>Caudoviricetes</taxon>
        <taxon>Pavtokvirus</taxon>
        <taxon>Pavtokvirus pavtok</taxon>
    </lineage>
</organism>
<evidence type="ECO:0000313" key="3">
    <source>
        <dbReference type="EMBL" id="AXF51457.1"/>
    </source>
</evidence>
<dbReference type="Proteomes" id="UP000260529">
    <property type="component" value="Segment"/>
</dbReference>
<keyword evidence="1" id="KW-0175">Coiled coil</keyword>
<reference evidence="4" key="1">
    <citation type="submission" date="2018-06" db="EMBL/GenBank/DDBJ databases">
        <authorList>
            <person name="Sharma R."/>
            <person name="Hughes J."/>
            <person name="Breakwell D.P."/>
            <person name="Hope S."/>
            <person name="Grose J.H."/>
        </authorList>
    </citation>
    <scope>NUCLEOTIDE SEQUENCE [LARGE SCALE GENOMIC DNA]</scope>
</reference>
<keyword evidence="2" id="KW-1133">Transmembrane helix</keyword>
<sequence>MDDLTPPGGLWASLGVAVTGVIGGAIWLVQKLSSGSVDRAGDRAEVNIIAVLQEERDKWRELYTASEAEKRQYFQQFMEASSQVNLLTEKVTILTEQVEALKNEVERLKTALERNR</sequence>
<feature type="coiled-coil region" evidence="1">
    <location>
        <begin position="49"/>
        <end position="115"/>
    </location>
</feature>
<evidence type="ECO:0000256" key="2">
    <source>
        <dbReference type="SAM" id="Phobius"/>
    </source>
</evidence>
<protein>
    <submittedName>
        <fullName evidence="3">Putative hol protein</fullName>
    </submittedName>
</protein>
<feature type="transmembrane region" description="Helical" evidence="2">
    <location>
        <begin position="12"/>
        <end position="29"/>
    </location>
</feature>
<gene>
    <name evidence="3" type="ORF">PAVTOK_29</name>
</gene>
<accession>A0A345BLY6</accession>
<proteinExistence type="predicted"/>
<keyword evidence="2" id="KW-0812">Transmembrane</keyword>
<keyword evidence="4" id="KW-1185">Reference proteome</keyword>